<keyword evidence="1" id="KW-0227">DNA damage</keyword>
<evidence type="ECO:0000256" key="1">
    <source>
        <dbReference type="RuleBase" id="RU363044"/>
    </source>
</evidence>
<dbReference type="GO" id="GO:0005524">
    <property type="term" value="F:ATP binding"/>
    <property type="evidence" value="ECO:0007669"/>
    <property type="project" value="UniProtKB-KW"/>
</dbReference>
<evidence type="ECO:0000259" key="2">
    <source>
        <dbReference type="Pfam" id="PF05970"/>
    </source>
</evidence>
<accession>A0A067SCD4</accession>
<keyword evidence="1" id="KW-0233">DNA recombination</keyword>
<keyword evidence="1" id="KW-0067">ATP-binding</keyword>
<keyword evidence="1" id="KW-0347">Helicase</keyword>
<dbReference type="GO" id="GO:0006310">
    <property type="term" value="P:DNA recombination"/>
    <property type="evidence" value="ECO:0007669"/>
    <property type="project" value="UniProtKB-KW"/>
</dbReference>
<sequence>MLNCHELYAISSRLADLANVHDKPFGGMNMIFAGDFAQLPPVGGERLYSDNV</sequence>
<keyword evidence="4" id="KW-1185">Reference proteome</keyword>
<feature type="non-terminal residue" evidence="3">
    <location>
        <position position="52"/>
    </location>
</feature>
<dbReference type="Proteomes" id="UP000027222">
    <property type="component" value="Unassembled WGS sequence"/>
</dbReference>
<dbReference type="InterPro" id="IPR010285">
    <property type="entry name" value="DNA_helicase_pif1-like_DEAD"/>
</dbReference>
<dbReference type="Pfam" id="PF05970">
    <property type="entry name" value="PIF1"/>
    <property type="match status" value="1"/>
</dbReference>
<dbReference type="GO" id="GO:0016887">
    <property type="term" value="F:ATP hydrolysis activity"/>
    <property type="evidence" value="ECO:0007669"/>
    <property type="project" value="RHEA"/>
</dbReference>
<dbReference type="GO" id="GO:0043139">
    <property type="term" value="F:5'-3' DNA helicase activity"/>
    <property type="evidence" value="ECO:0007669"/>
    <property type="project" value="UniProtKB-EC"/>
</dbReference>
<name>A0A067SCD4_GALM3</name>
<dbReference type="GO" id="GO:0000723">
    <property type="term" value="P:telomere maintenance"/>
    <property type="evidence" value="ECO:0007669"/>
    <property type="project" value="InterPro"/>
</dbReference>
<dbReference type="AlphaFoldDB" id="A0A067SCD4"/>
<gene>
    <name evidence="3" type="ORF">GALMADRAFT_81911</name>
</gene>
<reference evidence="4" key="1">
    <citation type="journal article" date="2014" name="Proc. Natl. Acad. Sci. U.S.A.">
        <title>Extensive sampling of basidiomycete genomes demonstrates inadequacy of the white-rot/brown-rot paradigm for wood decay fungi.</title>
        <authorList>
            <person name="Riley R."/>
            <person name="Salamov A.A."/>
            <person name="Brown D.W."/>
            <person name="Nagy L.G."/>
            <person name="Floudas D."/>
            <person name="Held B.W."/>
            <person name="Levasseur A."/>
            <person name="Lombard V."/>
            <person name="Morin E."/>
            <person name="Otillar R."/>
            <person name="Lindquist E.A."/>
            <person name="Sun H."/>
            <person name="LaButti K.M."/>
            <person name="Schmutz J."/>
            <person name="Jabbour D."/>
            <person name="Luo H."/>
            <person name="Baker S.E."/>
            <person name="Pisabarro A.G."/>
            <person name="Walton J.D."/>
            <person name="Blanchette R.A."/>
            <person name="Henrissat B."/>
            <person name="Martin F."/>
            <person name="Cullen D."/>
            <person name="Hibbett D.S."/>
            <person name="Grigoriev I.V."/>
        </authorList>
    </citation>
    <scope>NUCLEOTIDE SEQUENCE [LARGE SCALE GENOMIC DNA]</scope>
    <source>
        <strain evidence="4">CBS 339.88</strain>
    </source>
</reference>
<evidence type="ECO:0000313" key="3">
    <source>
        <dbReference type="EMBL" id="KDR65414.1"/>
    </source>
</evidence>
<dbReference type="InterPro" id="IPR027417">
    <property type="entry name" value="P-loop_NTPase"/>
</dbReference>
<dbReference type="GO" id="GO:0006281">
    <property type="term" value="P:DNA repair"/>
    <property type="evidence" value="ECO:0007669"/>
    <property type="project" value="UniProtKB-KW"/>
</dbReference>
<proteinExistence type="inferred from homology"/>
<comment type="catalytic activity">
    <reaction evidence="1">
        <text>ATP + H2O = ADP + phosphate + H(+)</text>
        <dbReference type="Rhea" id="RHEA:13065"/>
        <dbReference type="ChEBI" id="CHEBI:15377"/>
        <dbReference type="ChEBI" id="CHEBI:15378"/>
        <dbReference type="ChEBI" id="CHEBI:30616"/>
        <dbReference type="ChEBI" id="CHEBI:43474"/>
        <dbReference type="ChEBI" id="CHEBI:456216"/>
        <dbReference type="EC" id="5.6.2.3"/>
    </reaction>
</comment>
<dbReference type="EC" id="5.6.2.3" evidence="1"/>
<dbReference type="HOGENOM" id="CLU_3092942_0_0_1"/>
<keyword evidence="1" id="KW-0547">Nucleotide-binding</keyword>
<keyword evidence="1" id="KW-0378">Hydrolase</keyword>
<comment type="cofactor">
    <cofactor evidence="1">
        <name>Mg(2+)</name>
        <dbReference type="ChEBI" id="CHEBI:18420"/>
    </cofactor>
</comment>
<organism evidence="3 4">
    <name type="scientific">Galerina marginata (strain CBS 339.88)</name>
    <dbReference type="NCBI Taxonomy" id="685588"/>
    <lineage>
        <taxon>Eukaryota</taxon>
        <taxon>Fungi</taxon>
        <taxon>Dikarya</taxon>
        <taxon>Basidiomycota</taxon>
        <taxon>Agaricomycotina</taxon>
        <taxon>Agaricomycetes</taxon>
        <taxon>Agaricomycetidae</taxon>
        <taxon>Agaricales</taxon>
        <taxon>Agaricineae</taxon>
        <taxon>Strophariaceae</taxon>
        <taxon>Galerina</taxon>
    </lineage>
</organism>
<protein>
    <recommendedName>
        <fullName evidence="1">ATP-dependent DNA helicase</fullName>
        <ecNumber evidence="1">5.6.2.3</ecNumber>
    </recommendedName>
</protein>
<keyword evidence="1" id="KW-0234">DNA repair</keyword>
<comment type="similarity">
    <text evidence="1">Belongs to the helicase family.</text>
</comment>
<dbReference type="Gene3D" id="3.40.50.300">
    <property type="entry name" value="P-loop containing nucleotide triphosphate hydrolases"/>
    <property type="match status" value="1"/>
</dbReference>
<feature type="domain" description="DNA helicase Pif1-like DEAD-box helicase" evidence="2">
    <location>
        <begin position="8"/>
        <end position="43"/>
    </location>
</feature>
<evidence type="ECO:0000313" key="4">
    <source>
        <dbReference type="Proteomes" id="UP000027222"/>
    </source>
</evidence>
<dbReference type="EMBL" id="KL142450">
    <property type="protein sequence ID" value="KDR65414.1"/>
    <property type="molecule type" value="Genomic_DNA"/>
</dbReference>
<dbReference type="OrthoDB" id="432234at2759"/>